<dbReference type="InterPro" id="IPR046347">
    <property type="entry name" value="bZIP_sf"/>
</dbReference>
<dbReference type="Pfam" id="PF00170">
    <property type="entry name" value="bZIP_1"/>
    <property type="match status" value="1"/>
</dbReference>
<keyword evidence="12" id="KW-0175">Coiled coil</keyword>
<evidence type="ECO:0000256" key="3">
    <source>
        <dbReference type="ARBA" id="ARBA00018846"/>
    </source>
</evidence>
<keyword evidence="7" id="KW-0238">DNA-binding</keyword>
<comment type="similarity">
    <text evidence="2">Belongs to the bZIP family.</text>
</comment>
<keyword evidence="9" id="KW-0804">Transcription</keyword>
<evidence type="ECO:0000256" key="1">
    <source>
        <dbReference type="ARBA" id="ARBA00004123"/>
    </source>
</evidence>
<dbReference type="GO" id="GO:1990589">
    <property type="term" value="C:ATF4-CREB1 transcription factor complex"/>
    <property type="evidence" value="ECO:0007669"/>
    <property type="project" value="TreeGrafter"/>
</dbReference>
<gene>
    <name evidence="15" type="ORF">ABG768_019191</name>
</gene>
<dbReference type="InterPro" id="IPR004827">
    <property type="entry name" value="bZIP"/>
</dbReference>
<dbReference type="AlphaFoldDB" id="A0AAW2AWA9"/>
<name>A0AAW2AWA9_CULAL</name>
<comment type="subcellular location">
    <subcellularLocation>
        <location evidence="1">Nucleus</location>
    </subcellularLocation>
</comment>
<feature type="region of interest" description="Disordered" evidence="13">
    <location>
        <begin position="193"/>
        <end position="236"/>
    </location>
</feature>
<evidence type="ECO:0000256" key="6">
    <source>
        <dbReference type="ARBA" id="ARBA00023108"/>
    </source>
</evidence>
<evidence type="ECO:0000256" key="5">
    <source>
        <dbReference type="ARBA" id="ARBA00023015"/>
    </source>
</evidence>
<protein>
    <recommendedName>
        <fullName evidence="3">Cyclic AMP-dependent transcription factor ATF-4</fullName>
    </recommendedName>
    <alternativeName>
        <fullName evidence="11">Activating transcription factor 4</fullName>
    </alternativeName>
</protein>
<dbReference type="GO" id="GO:0000977">
    <property type="term" value="F:RNA polymerase II transcription regulatory region sequence-specific DNA binding"/>
    <property type="evidence" value="ECO:0007669"/>
    <property type="project" value="TreeGrafter"/>
</dbReference>
<dbReference type="SMART" id="SM00338">
    <property type="entry name" value="BRLZ"/>
    <property type="match status" value="1"/>
</dbReference>
<keyword evidence="8" id="KW-0010">Activator</keyword>
<feature type="compositionally biased region" description="Polar residues" evidence="13">
    <location>
        <begin position="324"/>
        <end position="335"/>
    </location>
</feature>
<evidence type="ECO:0000256" key="10">
    <source>
        <dbReference type="ARBA" id="ARBA00023242"/>
    </source>
</evidence>
<evidence type="ECO:0000313" key="16">
    <source>
        <dbReference type="Proteomes" id="UP001479290"/>
    </source>
</evidence>
<feature type="compositionally biased region" description="Pro residues" evidence="13">
    <location>
        <begin position="220"/>
        <end position="232"/>
    </location>
</feature>
<feature type="compositionally biased region" description="Polar residues" evidence="13">
    <location>
        <begin position="144"/>
        <end position="160"/>
    </location>
</feature>
<feature type="region of interest" description="Disordered" evidence="13">
    <location>
        <begin position="285"/>
        <end position="345"/>
    </location>
</feature>
<evidence type="ECO:0000256" key="9">
    <source>
        <dbReference type="ARBA" id="ARBA00023163"/>
    </source>
</evidence>
<keyword evidence="16" id="KW-1185">Reference proteome</keyword>
<evidence type="ECO:0000256" key="13">
    <source>
        <dbReference type="SAM" id="MobiDB-lite"/>
    </source>
</evidence>
<dbReference type="PANTHER" id="PTHR13044:SF2">
    <property type="entry name" value="CYCLIC AMP-DEPENDENT TRANSCRIPTION FACTOR ATF-4"/>
    <property type="match status" value="1"/>
</dbReference>
<keyword evidence="5" id="KW-0805">Transcription regulation</keyword>
<feature type="compositionally biased region" description="Low complexity" evidence="13">
    <location>
        <begin position="46"/>
        <end position="57"/>
    </location>
</feature>
<keyword evidence="10" id="KW-0539">Nucleus</keyword>
<evidence type="ECO:0000256" key="4">
    <source>
        <dbReference type="ARBA" id="ARBA00022491"/>
    </source>
</evidence>
<dbReference type="Gene3D" id="1.20.5.170">
    <property type="match status" value="1"/>
</dbReference>
<comment type="caution">
    <text evidence="15">The sequence shown here is derived from an EMBL/GenBank/DDBJ whole genome shotgun (WGS) entry which is preliminary data.</text>
</comment>
<evidence type="ECO:0000256" key="12">
    <source>
        <dbReference type="SAM" id="Coils"/>
    </source>
</evidence>
<reference evidence="15 16" key="1">
    <citation type="submission" date="2024-05" db="EMBL/GenBank/DDBJ databases">
        <title>A high-quality chromosomal-level genome assembly of Topmouth culter (Culter alburnus).</title>
        <authorList>
            <person name="Zhao H."/>
        </authorList>
    </citation>
    <scope>NUCLEOTIDE SEQUENCE [LARGE SCALE GENOMIC DNA]</scope>
    <source>
        <strain evidence="15">CATC2023</strain>
        <tissue evidence="15">Muscle</tissue>
    </source>
</reference>
<evidence type="ECO:0000256" key="8">
    <source>
        <dbReference type="ARBA" id="ARBA00023159"/>
    </source>
</evidence>
<dbReference type="GO" id="GO:1990590">
    <property type="term" value="C:ATF1-ATF4 transcription factor complex"/>
    <property type="evidence" value="ECO:0007669"/>
    <property type="project" value="TreeGrafter"/>
</dbReference>
<keyword evidence="4" id="KW-0678">Repressor</keyword>
<dbReference type="Proteomes" id="UP001479290">
    <property type="component" value="Unassembled WGS sequence"/>
</dbReference>
<evidence type="ECO:0000256" key="11">
    <source>
        <dbReference type="ARBA" id="ARBA00032136"/>
    </source>
</evidence>
<feature type="region of interest" description="Disordered" evidence="13">
    <location>
        <begin position="125"/>
        <end position="166"/>
    </location>
</feature>
<feature type="domain" description="BZIP" evidence="14">
    <location>
        <begin position="352"/>
        <end position="415"/>
    </location>
</feature>
<evidence type="ECO:0000259" key="14">
    <source>
        <dbReference type="PROSITE" id="PS50217"/>
    </source>
</evidence>
<feature type="region of interest" description="Disordered" evidence="13">
    <location>
        <begin position="36"/>
        <end position="77"/>
    </location>
</feature>
<dbReference type="EMBL" id="JAWDJR010000003">
    <property type="protein sequence ID" value="KAK9977373.1"/>
    <property type="molecule type" value="Genomic_DNA"/>
</dbReference>
<accession>A0AAW2AWA9</accession>
<sequence>MSLMSSRFGQDDMEVLFWDPSSPMADPLGSFLDKDEEVLPLGGAESPLSSFSSSPLPSLSPPCTPPSTQRGEKAGLNQLSLSWFPSDELCLDNHGADSGKDHSFSEMDWMTERIDLSEFDLESFIGSYDSEDPPSSPEELIASLESQIDLDSQSVASDNTPSPPLMVSVPEINQLSNLSFTLNTPVPTPFIPSSPCELSDSSSVVPEPQAEFEIKSEPASPVPSPSILPPESPTDTLELGCEVDIAEVQSPSPVEMRVPKIVLSLSPTRIVLVLSPKEEVSAMVTHPGEVVVENSPSPTSPDPQIPTSPQSRSSRVKPYPTPDSKPTQNQQSESPTLAGRVKSVSGTKVVVEKKKLKKMEQNKTAATRYRQKKRAEQEALQSECTVLEERNQELVEKAESIAKEIQYLKELMEEVKRAREQKCEVIE</sequence>
<dbReference type="PANTHER" id="PTHR13044">
    <property type="entry name" value="ACTIVATING TRANSCRIPTION FACTOR ATF 4/5"/>
    <property type="match status" value="1"/>
</dbReference>
<dbReference type="PROSITE" id="PS00036">
    <property type="entry name" value="BZIP_BASIC"/>
    <property type="match status" value="1"/>
</dbReference>
<dbReference type="SUPFAM" id="SSF57959">
    <property type="entry name" value="Leucine zipper domain"/>
    <property type="match status" value="1"/>
</dbReference>
<dbReference type="FunFam" id="1.20.5.170:FF:000021">
    <property type="entry name" value="Cyclic AMP-dependent transcription factor ATF-4"/>
    <property type="match status" value="1"/>
</dbReference>
<feature type="compositionally biased region" description="Low complexity" evidence="13">
    <location>
        <begin position="193"/>
        <end position="203"/>
    </location>
</feature>
<feature type="coiled-coil region" evidence="12">
    <location>
        <begin position="370"/>
        <end position="421"/>
    </location>
</feature>
<evidence type="ECO:0000256" key="7">
    <source>
        <dbReference type="ARBA" id="ARBA00023125"/>
    </source>
</evidence>
<keyword evidence="6" id="KW-0090">Biological rhythms</keyword>
<dbReference type="CDD" id="cd14692">
    <property type="entry name" value="bZIP_ATF4"/>
    <property type="match status" value="1"/>
</dbReference>
<dbReference type="PROSITE" id="PS50217">
    <property type="entry name" value="BZIP"/>
    <property type="match status" value="1"/>
</dbReference>
<dbReference type="GO" id="GO:0042981">
    <property type="term" value="P:regulation of apoptotic process"/>
    <property type="evidence" value="ECO:0007669"/>
    <property type="project" value="UniProtKB-ARBA"/>
</dbReference>
<dbReference type="GO" id="GO:0001228">
    <property type="term" value="F:DNA-binding transcription activator activity, RNA polymerase II-specific"/>
    <property type="evidence" value="ECO:0007669"/>
    <property type="project" value="TreeGrafter"/>
</dbReference>
<dbReference type="GO" id="GO:0048511">
    <property type="term" value="P:rhythmic process"/>
    <property type="evidence" value="ECO:0007669"/>
    <property type="project" value="UniProtKB-KW"/>
</dbReference>
<evidence type="ECO:0000256" key="2">
    <source>
        <dbReference type="ARBA" id="ARBA00007163"/>
    </source>
</evidence>
<organism evidence="15 16">
    <name type="scientific">Culter alburnus</name>
    <name type="common">Topmouth culter</name>
    <dbReference type="NCBI Taxonomy" id="194366"/>
    <lineage>
        <taxon>Eukaryota</taxon>
        <taxon>Metazoa</taxon>
        <taxon>Chordata</taxon>
        <taxon>Craniata</taxon>
        <taxon>Vertebrata</taxon>
        <taxon>Euteleostomi</taxon>
        <taxon>Actinopterygii</taxon>
        <taxon>Neopterygii</taxon>
        <taxon>Teleostei</taxon>
        <taxon>Ostariophysi</taxon>
        <taxon>Cypriniformes</taxon>
        <taxon>Xenocyprididae</taxon>
        <taxon>Xenocypridinae</taxon>
        <taxon>Culter</taxon>
    </lineage>
</organism>
<evidence type="ECO:0000313" key="15">
    <source>
        <dbReference type="EMBL" id="KAK9977373.1"/>
    </source>
</evidence>
<proteinExistence type="inferred from homology"/>